<gene>
    <name evidence="2" type="ORF">CZ814_01071</name>
</gene>
<evidence type="ECO:0000256" key="1">
    <source>
        <dbReference type="SAM" id="SignalP"/>
    </source>
</evidence>
<dbReference type="Proteomes" id="UP000191116">
    <property type="component" value="Unassembled WGS sequence"/>
</dbReference>
<sequence>MVQRTLRIIPFVALLAASTSVQADSVIKHLDNQLSHIENTVNDSQQAIRRTQTKYDNTQRTMTELKNGTYAEKSVERAVKKKKRKVVNGVIHRSNNAIRKATNIY</sequence>
<evidence type="ECO:0008006" key="4">
    <source>
        <dbReference type="Google" id="ProtNLM"/>
    </source>
</evidence>
<protein>
    <recommendedName>
        <fullName evidence="4">Murein lipoprotein</fullName>
    </recommendedName>
</protein>
<feature type="chain" id="PRO_5013295573" description="Murein lipoprotein" evidence="1">
    <location>
        <begin position="24"/>
        <end position="105"/>
    </location>
</feature>
<accession>A0A1T4QP27</accession>
<dbReference type="AlphaFoldDB" id="A0A1T4QP27"/>
<name>A0A1T4QP27_9GAMM</name>
<dbReference type="RefSeq" id="WP_080173957.1">
    <property type="nucleotide sequence ID" value="NZ_AP024855.1"/>
</dbReference>
<feature type="signal peptide" evidence="1">
    <location>
        <begin position="1"/>
        <end position="23"/>
    </location>
</feature>
<proteinExistence type="predicted"/>
<reference evidence="2 3" key="1">
    <citation type="submission" date="2017-02" db="EMBL/GenBank/DDBJ databases">
        <authorList>
            <person name="Peterson S.W."/>
        </authorList>
    </citation>
    <scope>NUCLEOTIDE SEQUENCE [LARGE SCALE GENOMIC DNA]</scope>
    <source>
        <strain evidence="2 3">CECT 9189</strain>
    </source>
</reference>
<keyword evidence="1" id="KW-0732">Signal</keyword>
<dbReference type="EMBL" id="FUWP01000003">
    <property type="protein sequence ID" value="SKA05523.1"/>
    <property type="molecule type" value="Genomic_DNA"/>
</dbReference>
<dbReference type="SUPFAM" id="SSF46579">
    <property type="entry name" value="Prefoldin"/>
    <property type="match status" value="1"/>
</dbReference>
<organism evidence="2 3">
    <name type="scientific">Photobacterium toruni</name>
    <dbReference type="NCBI Taxonomy" id="1935446"/>
    <lineage>
        <taxon>Bacteria</taxon>
        <taxon>Pseudomonadati</taxon>
        <taxon>Pseudomonadota</taxon>
        <taxon>Gammaproteobacteria</taxon>
        <taxon>Vibrionales</taxon>
        <taxon>Vibrionaceae</taxon>
        <taxon>Photobacterium</taxon>
    </lineage>
</organism>
<evidence type="ECO:0000313" key="3">
    <source>
        <dbReference type="Proteomes" id="UP000191116"/>
    </source>
</evidence>
<evidence type="ECO:0000313" key="2">
    <source>
        <dbReference type="EMBL" id="SKA05523.1"/>
    </source>
</evidence>
<dbReference type="OrthoDB" id="5828792at2"/>